<sequence length="117" mass="13735">MRKRGKFWFDVSSFVLRPIYTEMCNTQHQLDGRQTESCQFTSRCYLSWFEIWLQHIVLYAQYFNALRLSSKSAITLSCPNYWQQKPAGLFSLPVDFGIIACYQGIILIKCYQSIIIA</sequence>
<reference evidence="1 2" key="2">
    <citation type="journal article" date="2013" name="Plant Cell Physiol.">
        <title>Rice Annotation Project Database (RAP-DB): an integrative and interactive database for rice genomics.</title>
        <authorList>
            <person name="Sakai H."/>
            <person name="Lee S.S."/>
            <person name="Tanaka T."/>
            <person name="Numa H."/>
            <person name="Kim J."/>
            <person name="Kawahara Y."/>
            <person name="Wakimoto H."/>
            <person name="Yang C.C."/>
            <person name="Iwamoto M."/>
            <person name="Abe T."/>
            <person name="Yamada Y."/>
            <person name="Muto A."/>
            <person name="Inokuchi H."/>
            <person name="Ikemura T."/>
            <person name="Matsumoto T."/>
            <person name="Sasaki T."/>
            <person name="Itoh T."/>
        </authorList>
    </citation>
    <scope>NUCLEOTIDE SEQUENCE [LARGE SCALE GENOMIC DNA]</scope>
    <source>
        <strain evidence="2">cv. Nipponbare</strain>
    </source>
</reference>
<protein>
    <submittedName>
        <fullName evidence="1">Os08g0553450 protein</fullName>
    </submittedName>
</protein>
<dbReference type="AlphaFoldDB" id="A0A0P0XK38"/>
<gene>
    <name evidence="1" type="ordered locus">Os08g0553450</name>
    <name evidence="1" type="ORF">OSNPB_080553450</name>
</gene>
<proteinExistence type="predicted"/>
<dbReference type="Proteomes" id="UP000059680">
    <property type="component" value="Chromosome 8"/>
</dbReference>
<dbReference type="Gramene" id="Os08t0553450-01">
    <property type="protein sequence ID" value="Os08t0553450-01"/>
    <property type="gene ID" value="Os08g0553450"/>
</dbReference>
<dbReference type="InParanoid" id="A0A0P0XK38"/>
<reference evidence="1 2" key="3">
    <citation type="journal article" date="2013" name="Rice">
        <title>Improvement of the Oryza sativa Nipponbare reference genome using next generation sequence and optical map data.</title>
        <authorList>
            <person name="Kawahara Y."/>
            <person name="de la Bastide M."/>
            <person name="Hamilton J.P."/>
            <person name="Kanamori H."/>
            <person name="McCombie W.R."/>
            <person name="Ouyang S."/>
            <person name="Schwartz D.C."/>
            <person name="Tanaka T."/>
            <person name="Wu J."/>
            <person name="Zhou S."/>
            <person name="Childs K.L."/>
            <person name="Davidson R.M."/>
            <person name="Lin H."/>
            <person name="Quesada-Ocampo L."/>
            <person name="Vaillancourt B."/>
            <person name="Sakai H."/>
            <person name="Lee S.S."/>
            <person name="Kim J."/>
            <person name="Numa H."/>
            <person name="Itoh T."/>
            <person name="Buell C.R."/>
            <person name="Matsumoto T."/>
        </authorList>
    </citation>
    <scope>NUCLEOTIDE SEQUENCE [LARGE SCALE GENOMIC DNA]</scope>
    <source>
        <strain evidence="2">cv. Nipponbare</strain>
    </source>
</reference>
<evidence type="ECO:0000313" key="2">
    <source>
        <dbReference type="Proteomes" id="UP000059680"/>
    </source>
</evidence>
<reference evidence="2" key="1">
    <citation type="journal article" date="2005" name="Nature">
        <title>The map-based sequence of the rice genome.</title>
        <authorList>
            <consortium name="International rice genome sequencing project (IRGSP)"/>
            <person name="Matsumoto T."/>
            <person name="Wu J."/>
            <person name="Kanamori H."/>
            <person name="Katayose Y."/>
            <person name="Fujisawa M."/>
            <person name="Namiki N."/>
            <person name="Mizuno H."/>
            <person name="Yamamoto K."/>
            <person name="Antonio B.A."/>
            <person name="Baba T."/>
            <person name="Sakata K."/>
            <person name="Nagamura Y."/>
            <person name="Aoki H."/>
            <person name="Arikawa K."/>
            <person name="Arita K."/>
            <person name="Bito T."/>
            <person name="Chiden Y."/>
            <person name="Fujitsuka N."/>
            <person name="Fukunaka R."/>
            <person name="Hamada M."/>
            <person name="Harada C."/>
            <person name="Hayashi A."/>
            <person name="Hijishita S."/>
            <person name="Honda M."/>
            <person name="Hosokawa S."/>
            <person name="Ichikawa Y."/>
            <person name="Idonuma A."/>
            <person name="Iijima M."/>
            <person name="Ikeda M."/>
            <person name="Ikeno M."/>
            <person name="Ito K."/>
            <person name="Ito S."/>
            <person name="Ito T."/>
            <person name="Ito Y."/>
            <person name="Ito Y."/>
            <person name="Iwabuchi A."/>
            <person name="Kamiya K."/>
            <person name="Karasawa W."/>
            <person name="Kurita K."/>
            <person name="Katagiri S."/>
            <person name="Kikuta A."/>
            <person name="Kobayashi H."/>
            <person name="Kobayashi N."/>
            <person name="Machita K."/>
            <person name="Maehara T."/>
            <person name="Masukawa M."/>
            <person name="Mizubayashi T."/>
            <person name="Mukai Y."/>
            <person name="Nagasaki H."/>
            <person name="Nagata Y."/>
            <person name="Naito S."/>
            <person name="Nakashima M."/>
            <person name="Nakama Y."/>
            <person name="Nakamichi Y."/>
            <person name="Nakamura M."/>
            <person name="Meguro A."/>
            <person name="Negishi M."/>
            <person name="Ohta I."/>
            <person name="Ohta T."/>
            <person name="Okamoto M."/>
            <person name="Ono N."/>
            <person name="Saji S."/>
            <person name="Sakaguchi M."/>
            <person name="Sakai K."/>
            <person name="Shibata M."/>
            <person name="Shimokawa T."/>
            <person name="Song J."/>
            <person name="Takazaki Y."/>
            <person name="Terasawa K."/>
            <person name="Tsugane M."/>
            <person name="Tsuji K."/>
            <person name="Ueda S."/>
            <person name="Waki K."/>
            <person name="Yamagata H."/>
            <person name="Yamamoto M."/>
            <person name="Yamamoto S."/>
            <person name="Yamane H."/>
            <person name="Yoshiki S."/>
            <person name="Yoshihara R."/>
            <person name="Yukawa K."/>
            <person name="Zhong H."/>
            <person name="Yano M."/>
            <person name="Yuan Q."/>
            <person name="Ouyang S."/>
            <person name="Liu J."/>
            <person name="Jones K.M."/>
            <person name="Gansberger K."/>
            <person name="Moffat K."/>
            <person name="Hill J."/>
            <person name="Bera J."/>
            <person name="Fadrosh D."/>
            <person name="Jin S."/>
            <person name="Johri S."/>
            <person name="Kim M."/>
            <person name="Overton L."/>
            <person name="Reardon M."/>
            <person name="Tsitrin T."/>
            <person name="Vuong H."/>
            <person name="Weaver B."/>
            <person name="Ciecko A."/>
            <person name="Tallon L."/>
            <person name="Jackson J."/>
            <person name="Pai G."/>
            <person name="Aken S.V."/>
            <person name="Utterback T."/>
            <person name="Reidmuller S."/>
            <person name="Feldblyum T."/>
            <person name="Hsiao J."/>
            <person name="Zismann V."/>
            <person name="Iobst S."/>
            <person name="de Vazeille A.R."/>
            <person name="Buell C.R."/>
            <person name="Ying K."/>
            <person name="Li Y."/>
            <person name="Lu T."/>
            <person name="Huang Y."/>
            <person name="Zhao Q."/>
            <person name="Feng Q."/>
            <person name="Zhang L."/>
            <person name="Zhu J."/>
            <person name="Weng Q."/>
            <person name="Mu J."/>
            <person name="Lu Y."/>
            <person name="Fan D."/>
            <person name="Liu Y."/>
            <person name="Guan J."/>
            <person name="Zhang Y."/>
            <person name="Yu S."/>
            <person name="Liu X."/>
            <person name="Zhang Y."/>
            <person name="Hong G."/>
            <person name="Han B."/>
            <person name="Choisne N."/>
            <person name="Demange N."/>
            <person name="Orjeda G."/>
            <person name="Samain S."/>
            <person name="Cattolico L."/>
            <person name="Pelletier E."/>
            <person name="Couloux A."/>
            <person name="Segurens B."/>
            <person name="Wincker P."/>
            <person name="D'Hont A."/>
            <person name="Scarpelli C."/>
            <person name="Weissenbach J."/>
            <person name="Salanoubat M."/>
            <person name="Quetier F."/>
            <person name="Yu Y."/>
            <person name="Kim H.R."/>
            <person name="Rambo T."/>
            <person name="Currie J."/>
            <person name="Collura K."/>
            <person name="Luo M."/>
            <person name="Yang T."/>
            <person name="Ammiraju J.S.S."/>
            <person name="Engler F."/>
            <person name="Soderlund C."/>
            <person name="Wing R.A."/>
            <person name="Palmer L.E."/>
            <person name="de la Bastide M."/>
            <person name="Spiegel L."/>
            <person name="Nascimento L."/>
            <person name="Zutavern T."/>
            <person name="O'Shaughnessy A."/>
            <person name="Dike S."/>
            <person name="Dedhia N."/>
            <person name="Preston R."/>
            <person name="Balija V."/>
            <person name="McCombie W.R."/>
            <person name="Chow T."/>
            <person name="Chen H."/>
            <person name="Chung M."/>
            <person name="Chen C."/>
            <person name="Shaw J."/>
            <person name="Wu H."/>
            <person name="Hsiao K."/>
            <person name="Chao Y."/>
            <person name="Chu M."/>
            <person name="Cheng C."/>
            <person name="Hour A."/>
            <person name="Lee P."/>
            <person name="Lin S."/>
            <person name="Lin Y."/>
            <person name="Liou J."/>
            <person name="Liu S."/>
            <person name="Hsing Y."/>
            <person name="Raghuvanshi S."/>
            <person name="Mohanty A."/>
            <person name="Bharti A.K."/>
            <person name="Gaur A."/>
            <person name="Gupta V."/>
            <person name="Kumar D."/>
            <person name="Ravi V."/>
            <person name="Vij S."/>
            <person name="Kapur A."/>
            <person name="Khurana P."/>
            <person name="Khurana P."/>
            <person name="Khurana J.P."/>
            <person name="Tyagi A.K."/>
            <person name="Gaikwad K."/>
            <person name="Singh A."/>
            <person name="Dalal V."/>
            <person name="Srivastava S."/>
            <person name="Dixit A."/>
            <person name="Pal A.K."/>
            <person name="Ghazi I.A."/>
            <person name="Yadav M."/>
            <person name="Pandit A."/>
            <person name="Bhargava A."/>
            <person name="Sureshbabu K."/>
            <person name="Batra K."/>
            <person name="Sharma T.R."/>
            <person name="Mohapatra T."/>
            <person name="Singh N.K."/>
            <person name="Messing J."/>
            <person name="Nelson A.B."/>
            <person name="Fuks G."/>
            <person name="Kavchok S."/>
            <person name="Keizer G."/>
            <person name="Linton E."/>
            <person name="Llaca V."/>
            <person name="Song R."/>
            <person name="Tanyolac B."/>
            <person name="Young S."/>
            <person name="Ho-Il K."/>
            <person name="Hahn J.H."/>
            <person name="Sangsakoo G."/>
            <person name="Vanavichit A."/>
            <person name="de Mattos Luiz.A.T."/>
            <person name="Zimmer P.D."/>
            <person name="Malone G."/>
            <person name="Dellagostin O."/>
            <person name="de Oliveira A.C."/>
            <person name="Bevan M."/>
            <person name="Bancroft I."/>
            <person name="Minx P."/>
            <person name="Cordum H."/>
            <person name="Wilson R."/>
            <person name="Cheng Z."/>
            <person name="Jin W."/>
            <person name="Jiang J."/>
            <person name="Leong S.A."/>
            <person name="Iwama H."/>
            <person name="Gojobori T."/>
            <person name="Itoh T."/>
            <person name="Niimura Y."/>
            <person name="Fujii Y."/>
            <person name="Habara T."/>
            <person name="Sakai H."/>
            <person name="Sato Y."/>
            <person name="Wilson G."/>
            <person name="Kumar K."/>
            <person name="McCouch S."/>
            <person name="Juretic N."/>
            <person name="Hoen D."/>
            <person name="Wright S."/>
            <person name="Bruskiewich R."/>
            <person name="Bureau T."/>
            <person name="Miyao A."/>
            <person name="Hirochika H."/>
            <person name="Nishikawa T."/>
            <person name="Kadowaki K."/>
            <person name="Sugiura M."/>
            <person name="Burr B."/>
            <person name="Sasaki T."/>
        </authorList>
    </citation>
    <scope>NUCLEOTIDE SEQUENCE [LARGE SCALE GENOMIC DNA]</scope>
    <source>
        <strain evidence="2">cv. Nipponbare</strain>
    </source>
</reference>
<name>A0A0P0XK38_ORYSJ</name>
<keyword evidence="2" id="KW-1185">Reference proteome</keyword>
<dbReference type="EMBL" id="AP014964">
    <property type="protein sequence ID" value="BAT06615.1"/>
    <property type="molecule type" value="Genomic_DNA"/>
</dbReference>
<feature type="non-terminal residue" evidence="1">
    <location>
        <position position="117"/>
    </location>
</feature>
<evidence type="ECO:0000313" key="1">
    <source>
        <dbReference type="EMBL" id="BAT06615.1"/>
    </source>
</evidence>
<organism evidence="1 2">
    <name type="scientific">Oryza sativa subsp. japonica</name>
    <name type="common">Rice</name>
    <dbReference type="NCBI Taxonomy" id="39947"/>
    <lineage>
        <taxon>Eukaryota</taxon>
        <taxon>Viridiplantae</taxon>
        <taxon>Streptophyta</taxon>
        <taxon>Embryophyta</taxon>
        <taxon>Tracheophyta</taxon>
        <taxon>Spermatophyta</taxon>
        <taxon>Magnoliopsida</taxon>
        <taxon>Liliopsida</taxon>
        <taxon>Poales</taxon>
        <taxon>Poaceae</taxon>
        <taxon>BOP clade</taxon>
        <taxon>Oryzoideae</taxon>
        <taxon>Oryzeae</taxon>
        <taxon>Oryzinae</taxon>
        <taxon>Oryza</taxon>
        <taxon>Oryza sativa</taxon>
    </lineage>
</organism>
<accession>A0A0P0XK38</accession>
<dbReference type="PaxDb" id="39947-A0A0P0XK38"/>